<dbReference type="EMBL" id="BGZK01000936">
    <property type="protein sequence ID" value="GBP65680.1"/>
    <property type="molecule type" value="Genomic_DNA"/>
</dbReference>
<proteinExistence type="predicted"/>
<dbReference type="Proteomes" id="UP000299102">
    <property type="component" value="Unassembled WGS sequence"/>
</dbReference>
<dbReference type="AlphaFoldDB" id="A0A4C1XR91"/>
<accession>A0A4C1XR91</accession>
<comment type="caution">
    <text evidence="1">The sequence shown here is derived from an EMBL/GenBank/DDBJ whole genome shotgun (WGS) entry which is preliminary data.</text>
</comment>
<sequence>MNCVQQSRVAAAYVARNSYRGQLWRSLVIRANQFELYSSIIKLMVSEICDRPWDRCAGNVVGISAWDYIVDRYADIVTDTAPECEFQWPTPLSPFHLSNTAHSIKHPTSRKAGKALVSLRLLVSMGGFHHLQCVDCSFASRLWYGPGIRTLIKRRLFLDLISRVRIQLRQRGALSSKIIGRCAVSRGSPGDAVYAFIYNGRWRMSSACAGPPPHMVRPRGRWNRQERVAHPAGDSWWVSGEGAEGCRLFTRRFRFCRYGDIPHSADRKRFSLGPPVG</sequence>
<name>A0A4C1XR91_EUMVA</name>
<reference evidence="1 2" key="1">
    <citation type="journal article" date="2019" name="Commun. Biol.">
        <title>The bagworm genome reveals a unique fibroin gene that provides high tensile strength.</title>
        <authorList>
            <person name="Kono N."/>
            <person name="Nakamura H."/>
            <person name="Ohtoshi R."/>
            <person name="Tomita M."/>
            <person name="Numata K."/>
            <person name="Arakawa K."/>
        </authorList>
    </citation>
    <scope>NUCLEOTIDE SEQUENCE [LARGE SCALE GENOMIC DNA]</scope>
</reference>
<keyword evidence="2" id="KW-1185">Reference proteome</keyword>
<organism evidence="1 2">
    <name type="scientific">Eumeta variegata</name>
    <name type="common">Bagworm moth</name>
    <name type="synonym">Eumeta japonica</name>
    <dbReference type="NCBI Taxonomy" id="151549"/>
    <lineage>
        <taxon>Eukaryota</taxon>
        <taxon>Metazoa</taxon>
        <taxon>Ecdysozoa</taxon>
        <taxon>Arthropoda</taxon>
        <taxon>Hexapoda</taxon>
        <taxon>Insecta</taxon>
        <taxon>Pterygota</taxon>
        <taxon>Neoptera</taxon>
        <taxon>Endopterygota</taxon>
        <taxon>Lepidoptera</taxon>
        <taxon>Glossata</taxon>
        <taxon>Ditrysia</taxon>
        <taxon>Tineoidea</taxon>
        <taxon>Psychidae</taxon>
        <taxon>Oiketicinae</taxon>
        <taxon>Eumeta</taxon>
    </lineage>
</organism>
<evidence type="ECO:0000313" key="2">
    <source>
        <dbReference type="Proteomes" id="UP000299102"/>
    </source>
</evidence>
<gene>
    <name evidence="1" type="ORF">EVAR_98393_1</name>
</gene>
<protein>
    <submittedName>
        <fullName evidence="1">Uncharacterized protein</fullName>
    </submittedName>
</protein>
<evidence type="ECO:0000313" key="1">
    <source>
        <dbReference type="EMBL" id="GBP65680.1"/>
    </source>
</evidence>